<gene>
    <name evidence="1" type="ORF">F480_02785</name>
</gene>
<evidence type="ECO:0000313" key="1">
    <source>
        <dbReference type="EMBL" id="OAQ15815.1"/>
    </source>
</evidence>
<organism evidence="1 2">
    <name type="scientific">Bibersteinia trehalosi Y31</name>
    <dbReference type="NCBI Taxonomy" id="1261658"/>
    <lineage>
        <taxon>Bacteria</taxon>
        <taxon>Pseudomonadati</taxon>
        <taxon>Pseudomonadota</taxon>
        <taxon>Gammaproteobacteria</taxon>
        <taxon>Pasteurellales</taxon>
        <taxon>Pasteurellaceae</taxon>
        <taxon>Bibersteinia</taxon>
    </lineage>
</organism>
<name>A0A179D0X1_BIBTR</name>
<evidence type="ECO:0000313" key="2">
    <source>
        <dbReference type="Proteomes" id="UP000078358"/>
    </source>
</evidence>
<proteinExistence type="predicted"/>
<dbReference type="EMBL" id="JACI01000001">
    <property type="protein sequence ID" value="OAQ15815.1"/>
    <property type="molecule type" value="Genomic_DNA"/>
</dbReference>
<dbReference type="PATRIC" id="fig|1261658.3.peg.560"/>
<dbReference type="Proteomes" id="UP000078358">
    <property type="component" value="Unassembled WGS sequence"/>
</dbReference>
<sequence length="38" mass="4367">MKWLYLDEIASAYLETKACFWGDIVKGKSRTSIDGTRL</sequence>
<dbReference type="AlphaFoldDB" id="A0A179D0X1"/>
<reference evidence="1 2" key="1">
    <citation type="submission" date="2014-01" db="EMBL/GenBank/DDBJ databases">
        <authorList>
            <person name="Zuccon D."/>
        </authorList>
    </citation>
    <scope>NUCLEOTIDE SEQUENCE [LARGE SCALE GENOMIC DNA]</scope>
    <source>
        <strain evidence="1 2">Y31</strain>
    </source>
</reference>
<comment type="caution">
    <text evidence="1">The sequence shown here is derived from an EMBL/GenBank/DDBJ whole genome shotgun (WGS) entry which is preliminary data.</text>
</comment>
<accession>A0A179D0X1</accession>
<protein>
    <submittedName>
        <fullName evidence="1">Uncharacterized protein</fullName>
    </submittedName>
</protein>